<dbReference type="EMBL" id="WFKK01000001">
    <property type="protein sequence ID" value="KAB7891461.1"/>
    <property type="molecule type" value="Genomic_DNA"/>
</dbReference>
<reference evidence="2 3" key="1">
    <citation type="submission" date="2019-10" db="EMBL/GenBank/DDBJ databases">
        <title>Poseidonibacter ostreae sp. nov., isolated from the gut of the Ostrea denselamellosa.</title>
        <authorList>
            <person name="Choi A."/>
        </authorList>
    </citation>
    <scope>NUCLEOTIDE SEQUENCE [LARGE SCALE GENOMIC DNA]</scope>
    <source>
        <strain evidence="2 3">SJOD-M-33</strain>
    </source>
</reference>
<dbReference type="RefSeq" id="WP_152279564.1">
    <property type="nucleotide sequence ID" value="NZ_WFKK01000001.1"/>
</dbReference>
<keyword evidence="1" id="KW-0175">Coiled coil</keyword>
<evidence type="ECO:0000256" key="1">
    <source>
        <dbReference type="SAM" id="Coils"/>
    </source>
</evidence>
<protein>
    <submittedName>
        <fullName evidence="2">Uncharacterized protein</fullName>
    </submittedName>
</protein>
<evidence type="ECO:0000313" key="3">
    <source>
        <dbReference type="Proteomes" id="UP000472839"/>
    </source>
</evidence>
<sequence>MKTKIISIDYLKANMEAIDKIKNKNFSNAILTLAKFQSGNFLLEDSDTEKIESVSENTVFAFNKALIKDISNSYDALEKSIFEIYKSDFSELLEDRMFIEGKEIKVEDLDTSIHLIDIETRDKARTIFEKEINEEDGKFYIDYYKQSGYNAKPKERGYTFEIEHSYGVQELQIKNKLFQTKNDAPITVIKDGVKTDSILMKNCFKILKKGIYSINSDSTPTEIDISPRLHFTNKAFENITKLDKYSYMYLTLKAEKFTYGFLKDKTTYISAKSARSTWTSRNSEYTIKAQQGKHELDDLNIEINTLKNIYQYSIDTNESKENLIQKLEAQKANSKHSVLSAMDYFIDKSLEKNDMLKESLSQMSVFYETIILSENISEYEEFKDIRRRNINVANKIEAIDEFKNKKKSIDASMEIFKQSKQEGYDITSNDMSLDEINDFLKKYIVRNRASIYDVKVDSFVLNMREDKIVMNDSLTREYNKSDEVKEIVENLKQNKYYDFFEFDRDFMMGKKEERKELLSFSKAILNQEMPVGVKNAFKVRKLGNLGGRGLSVGGLYSGFANMIVVDTRNNHFFKSAKHEETHRMDLNNTNKIGRRNLIGNLHNYFAERKEELGRPDYFLKEEELMARGGEIACMLMNGNYATYKKEYDKGSLSTEELWSKVKNDFESSLDFAMMKDYETYLSKPEYLDFENVLNPNSKESYIIDKSLEYFKPFFSNEETDVRKLLRNSTSIGNENREIEGIQTKNLNTNWSIDSDLKREVESYLREIGTSLQIKIKEIDFDNVNSLEVRSIEEVMVDWSKNLGDKEELIFHIDGGGITKDILSNTNEDALKYIFADDEIFMALKSKEIIKEEFIYTNTIGFLEEEKLELSKVFEKRLEKSYPFILGVYAELERDFTDNDLEILKSQGSKIVSYSEDKKLLYLDAINNDNFNGDKFEFLKADVLWKKQSEEVQDGLVRTIEKISKKQDITLEDLKKIDINNYEDYKILFVASEGSAVDFIKIHEAILDKSGLEYDKNLFYTDVLNGNRVYFSSNNIESENKIKLSLSNAESFLDKYFEDSGVNFRGIGDIFNNFEIADEDPLMLYAITIDKMLDAKEKCEGVLRRGLHDNPYELERVLRYAIENEKFSLFAKVHNFVSKKMETKYPNETIDIKGVNFFTKAPSKEKEFLTKEQIDNIFIFSDDLERSADLSRLYFAVENRDYEKIVDTLECFNYVKMVGALVALDYDYGETLFEDMCNREEGKKLPSGIVSEVEFFRKVGENKSTLPEKIGAYMNSILDGKKAHGYIRTELGEVLTGIATFSKGINEKDLKSCIDFSEMSRGTKTKANRIIENNFYYGDCYNSIDIVSVNRDFKDVAKGKYISKEDYADISKKVNGILAKLSFIDIEKRKELGKSIKKRISLTVEKDEKVNLSSLLIDKDKLKQYSIDTDKDEYFDLIFNQNNLFLLDEGMNSLKAEKETTPQIEKLDSLLLKLNYHYIKNEEEELSKGLEIANKILNSPMFKNLEINETRNNERIINRINDIKKDIGQVDIENNTNEPLEVENEAQRTI</sequence>
<dbReference type="Proteomes" id="UP000472839">
    <property type="component" value="Unassembled WGS sequence"/>
</dbReference>
<organism evidence="2 3">
    <name type="scientific">Poseidonibacter ostreae</name>
    <dbReference type="NCBI Taxonomy" id="2654171"/>
    <lineage>
        <taxon>Bacteria</taxon>
        <taxon>Pseudomonadati</taxon>
        <taxon>Campylobacterota</taxon>
        <taxon>Epsilonproteobacteria</taxon>
        <taxon>Campylobacterales</taxon>
        <taxon>Arcobacteraceae</taxon>
        <taxon>Poseidonibacter</taxon>
    </lineage>
</organism>
<proteinExistence type="predicted"/>
<feature type="coiled-coil region" evidence="1">
    <location>
        <begin position="289"/>
        <end position="337"/>
    </location>
</feature>
<evidence type="ECO:0000313" key="2">
    <source>
        <dbReference type="EMBL" id="KAB7891461.1"/>
    </source>
</evidence>
<accession>A0A6L4WX59</accession>
<comment type="caution">
    <text evidence="2">The sequence shown here is derived from an EMBL/GenBank/DDBJ whole genome shotgun (WGS) entry which is preliminary data.</text>
</comment>
<name>A0A6L4WX59_9BACT</name>
<gene>
    <name evidence="2" type="ORF">GBG19_01070</name>
</gene>